<dbReference type="PANTHER" id="PTHR12526:SF595">
    <property type="entry name" value="BLL5217 PROTEIN"/>
    <property type="match status" value="1"/>
</dbReference>
<dbReference type="PANTHER" id="PTHR12526">
    <property type="entry name" value="GLYCOSYLTRANSFERASE"/>
    <property type="match status" value="1"/>
</dbReference>
<dbReference type="EMBL" id="LT598496">
    <property type="protein sequence ID" value="SBV26178.1"/>
    <property type="molecule type" value="Genomic_DNA"/>
</dbReference>
<evidence type="ECO:0000313" key="5">
    <source>
        <dbReference type="Proteomes" id="UP000199393"/>
    </source>
</evidence>
<evidence type="ECO:0000256" key="2">
    <source>
        <dbReference type="ARBA" id="ARBA00022679"/>
    </source>
</evidence>
<keyword evidence="5" id="KW-1185">Reference proteome</keyword>
<name>A0A1C3N0T6_9ACTN</name>
<dbReference type="PATRIC" id="fig|307121.4.peg.1707"/>
<evidence type="ECO:0000259" key="3">
    <source>
        <dbReference type="Pfam" id="PF13439"/>
    </source>
</evidence>
<dbReference type="SUPFAM" id="SSF53756">
    <property type="entry name" value="UDP-Glycosyltransferase/glycogen phosphorylase"/>
    <property type="match status" value="1"/>
</dbReference>
<feature type="domain" description="Glycosyltransferase subfamily 4-like N-terminal" evidence="3">
    <location>
        <begin position="20"/>
        <end position="130"/>
    </location>
</feature>
<evidence type="ECO:0000313" key="4">
    <source>
        <dbReference type="EMBL" id="SBV26178.1"/>
    </source>
</evidence>
<accession>A0A1C3N0T6</accession>
<dbReference type="OrthoDB" id="9809227at2"/>
<dbReference type="AlphaFoldDB" id="A0A1C3N0T6"/>
<protein>
    <submittedName>
        <fullName evidence="4">Glycosyltransferase involved in cell wall bisynthesis</fullName>
    </submittedName>
</protein>
<dbReference type="Pfam" id="PF13692">
    <property type="entry name" value="Glyco_trans_1_4"/>
    <property type="match status" value="1"/>
</dbReference>
<dbReference type="STRING" id="307121.GA0070620_1663"/>
<reference evidence="5" key="1">
    <citation type="submission" date="2016-06" db="EMBL/GenBank/DDBJ databases">
        <authorList>
            <person name="Varghese N."/>
        </authorList>
    </citation>
    <scope>NUCLEOTIDE SEQUENCE [LARGE SCALE GENOMIC DNA]</scope>
    <source>
        <strain evidence="5">DSM 45344</strain>
    </source>
</reference>
<dbReference type="RefSeq" id="WP_091589312.1">
    <property type="nucleotide sequence ID" value="NZ_JBHRWG010000003.1"/>
</dbReference>
<sequence>MSLTVLMNAGPWLSVPPPGYGGIENVVATLVPELRRLGVRVVLASVGSSTLPVDERVSVFPDGQFAALQRPYNQVCGISQAHLSGVVRELHARDDIDLVHDHVEAVGLATLAAMGPDAPAVLHTLHWDLAKHPALYGNLDGGDRVRVNGVSASQLARAPQALRDHSVGHVHLSTPLAVGADRRPTPVKGDHVVILGRINPGKGQDVGARLAHRAGFRLVLAGPVGPYHRPEDLTAAGDEARQNPDARFFLDEVAPYVDGDRVRWLGTVAGQERDDLLAGARASLFPLRWEEPGGTAVVESLALGTPVVATARGCLPELVEHGRTGLLTADEEELGDLVREASLVDPAECRREAALRFTPEVMAQRYVALYEHVRRTAAARRLQAA</sequence>
<dbReference type="GO" id="GO:0016757">
    <property type="term" value="F:glycosyltransferase activity"/>
    <property type="evidence" value="ECO:0007669"/>
    <property type="project" value="UniProtKB-KW"/>
</dbReference>
<dbReference type="Pfam" id="PF13439">
    <property type="entry name" value="Glyco_transf_4"/>
    <property type="match status" value="1"/>
</dbReference>
<organism evidence="4 5">
    <name type="scientific">Micromonospora krabiensis</name>
    <dbReference type="NCBI Taxonomy" id="307121"/>
    <lineage>
        <taxon>Bacteria</taxon>
        <taxon>Bacillati</taxon>
        <taxon>Actinomycetota</taxon>
        <taxon>Actinomycetes</taxon>
        <taxon>Micromonosporales</taxon>
        <taxon>Micromonosporaceae</taxon>
        <taxon>Micromonospora</taxon>
    </lineage>
</organism>
<keyword evidence="2 4" id="KW-0808">Transferase</keyword>
<dbReference type="Proteomes" id="UP000199393">
    <property type="component" value="Chromosome I"/>
</dbReference>
<dbReference type="Gene3D" id="3.40.50.2000">
    <property type="entry name" value="Glycogen Phosphorylase B"/>
    <property type="match status" value="2"/>
</dbReference>
<proteinExistence type="predicted"/>
<evidence type="ECO:0000256" key="1">
    <source>
        <dbReference type="ARBA" id="ARBA00022676"/>
    </source>
</evidence>
<gene>
    <name evidence="4" type="ORF">GA0070620_1663</name>
</gene>
<dbReference type="InterPro" id="IPR028098">
    <property type="entry name" value="Glyco_trans_4-like_N"/>
</dbReference>
<keyword evidence="1" id="KW-0328">Glycosyltransferase</keyword>